<dbReference type="EMBL" id="JAWQEG010000486">
    <property type="protein sequence ID" value="KAK3889427.1"/>
    <property type="molecule type" value="Genomic_DNA"/>
</dbReference>
<reference evidence="2" key="1">
    <citation type="submission" date="2023-10" db="EMBL/GenBank/DDBJ databases">
        <title>Genome assemblies of two species of porcelain crab, Petrolisthes cinctipes and Petrolisthes manimaculis (Anomura: Porcellanidae).</title>
        <authorList>
            <person name="Angst P."/>
        </authorList>
    </citation>
    <scope>NUCLEOTIDE SEQUENCE</scope>
    <source>
        <strain evidence="2">PB745_01</strain>
        <tissue evidence="2">Gill</tissue>
    </source>
</reference>
<organism evidence="2 3">
    <name type="scientific">Petrolisthes cinctipes</name>
    <name type="common">Flat porcelain crab</name>
    <dbReference type="NCBI Taxonomy" id="88211"/>
    <lineage>
        <taxon>Eukaryota</taxon>
        <taxon>Metazoa</taxon>
        <taxon>Ecdysozoa</taxon>
        <taxon>Arthropoda</taxon>
        <taxon>Crustacea</taxon>
        <taxon>Multicrustacea</taxon>
        <taxon>Malacostraca</taxon>
        <taxon>Eumalacostraca</taxon>
        <taxon>Eucarida</taxon>
        <taxon>Decapoda</taxon>
        <taxon>Pleocyemata</taxon>
        <taxon>Anomura</taxon>
        <taxon>Galatheoidea</taxon>
        <taxon>Porcellanidae</taxon>
        <taxon>Petrolisthes</taxon>
    </lineage>
</organism>
<feature type="region of interest" description="Disordered" evidence="1">
    <location>
        <begin position="1"/>
        <end position="71"/>
    </location>
</feature>
<comment type="caution">
    <text evidence="2">The sequence shown here is derived from an EMBL/GenBank/DDBJ whole genome shotgun (WGS) entry which is preliminary data.</text>
</comment>
<gene>
    <name evidence="2" type="ORF">Pcinc_006563</name>
</gene>
<protein>
    <submittedName>
        <fullName evidence="2">Uncharacterized protein</fullName>
    </submittedName>
</protein>
<feature type="compositionally biased region" description="Pro residues" evidence="1">
    <location>
        <begin position="33"/>
        <end position="44"/>
    </location>
</feature>
<dbReference type="Proteomes" id="UP001286313">
    <property type="component" value="Unassembled WGS sequence"/>
</dbReference>
<accession>A0AAE1GCR3</accession>
<evidence type="ECO:0000256" key="1">
    <source>
        <dbReference type="SAM" id="MobiDB-lite"/>
    </source>
</evidence>
<proteinExistence type="predicted"/>
<keyword evidence="3" id="KW-1185">Reference proteome</keyword>
<evidence type="ECO:0000313" key="3">
    <source>
        <dbReference type="Proteomes" id="UP001286313"/>
    </source>
</evidence>
<name>A0AAE1GCR3_PETCI</name>
<evidence type="ECO:0000313" key="2">
    <source>
        <dbReference type="EMBL" id="KAK3889427.1"/>
    </source>
</evidence>
<sequence length="102" mass="11225">MNLNPLPYSTPTRQPSIPLHTHSARPPYSTPTLPDPLTPHPLFPSPILHTHSPRPPYSTPTLPVPHTPHPLVNLPHCSTDTGISISNEVDQQTLSIRGEVDR</sequence>
<dbReference type="AlphaFoldDB" id="A0AAE1GCR3"/>
<feature type="compositionally biased region" description="Polar residues" evidence="1">
    <location>
        <begin position="1"/>
        <end position="15"/>
    </location>
</feature>
<feature type="compositionally biased region" description="Pro residues" evidence="1">
    <location>
        <begin position="53"/>
        <end position="68"/>
    </location>
</feature>